<accession>D7KDA7</accession>
<dbReference type="GO" id="GO:0007142">
    <property type="term" value="P:male meiosis II"/>
    <property type="evidence" value="ECO:0007669"/>
    <property type="project" value="InterPro"/>
</dbReference>
<feature type="compositionally biased region" description="Polar residues" evidence="1">
    <location>
        <begin position="307"/>
        <end position="322"/>
    </location>
</feature>
<keyword evidence="3" id="KW-1185">Reference proteome</keyword>
<evidence type="ECO:0000256" key="1">
    <source>
        <dbReference type="SAM" id="MobiDB-lite"/>
    </source>
</evidence>
<dbReference type="Gramene" id="fgenesh1_pg.C_scaffold_1000291">
    <property type="protein sequence ID" value="fgenesh1_pg.C_scaffold_1000291"/>
    <property type="gene ID" value="fgenesh1_pg.C_scaffold_1000291"/>
</dbReference>
<feature type="compositionally biased region" description="Polar residues" evidence="1">
    <location>
        <begin position="119"/>
        <end position="137"/>
    </location>
</feature>
<evidence type="ECO:0000313" key="3">
    <source>
        <dbReference type="Proteomes" id="UP000008694"/>
    </source>
</evidence>
<dbReference type="PANTHER" id="PTHR33318:SF23">
    <property type="entry name" value="EISOSOME PROTEIN"/>
    <property type="match status" value="1"/>
</dbReference>
<feature type="region of interest" description="Disordered" evidence="1">
    <location>
        <begin position="89"/>
        <end position="163"/>
    </location>
</feature>
<feature type="compositionally biased region" description="Basic and acidic residues" evidence="1">
    <location>
        <begin position="191"/>
        <end position="215"/>
    </location>
</feature>
<evidence type="ECO:0000313" key="2">
    <source>
        <dbReference type="EMBL" id="EFH65748.1"/>
    </source>
</evidence>
<dbReference type="eggNOG" id="ENOG502QPPJ">
    <property type="taxonomic scope" value="Eukaryota"/>
</dbReference>
<dbReference type="AlphaFoldDB" id="D7KDA7"/>
<organism evidence="3">
    <name type="scientific">Arabidopsis lyrata subsp. lyrata</name>
    <name type="common">Lyre-leaved rock-cress</name>
    <dbReference type="NCBI Taxonomy" id="81972"/>
    <lineage>
        <taxon>Eukaryota</taxon>
        <taxon>Viridiplantae</taxon>
        <taxon>Streptophyta</taxon>
        <taxon>Embryophyta</taxon>
        <taxon>Tracheophyta</taxon>
        <taxon>Spermatophyta</taxon>
        <taxon>Magnoliopsida</taxon>
        <taxon>eudicotyledons</taxon>
        <taxon>Gunneridae</taxon>
        <taxon>Pentapetalae</taxon>
        <taxon>rosids</taxon>
        <taxon>malvids</taxon>
        <taxon>Brassicales</taxon>
        <taxon>Brassicaceae</taxon>
        <taxon>Camelineae</taxon>
        <taxon>Arabidopsis</taxon>
    </lineage>
</organism>
<dbReference type="InterPro" id="IPR039300">
    <property type="entry name" value="JASON"/>
</dbReference>
<name>D7KDA7_ARALL</name>
<feature type="compositionally biased region" description="Polar residues" evidence="1">
    <location>
        <begin position="241"/>
        <end position="253"/>
    </location>
</feature>
<protein>
    <submittedName>
        <fullName evidence="2">Uncharacterized protein</fullName>
    </submittedName>
</protein>
<feature type="compositionally biased region" description="Basic and acidic residues" evidence="1">
    <location>
        <begin position="20"/>
        <end position="42"/>
    </location>
</feature>
<feature type="compositionally biased region" description="Acidic residues" evidence="1">
    <location>
        <begin position="147"/>
        <end position="163"/>
    </location>
</feature>
<feature type="compositionally biased region" description="Basic and acidic residues" evidence="1">
    <location>
        <begin position="106"/>
        <end position="118"/>
    </location>
</feature>
<proteinExistence type="predicted"/>
<dbReference type="EMBL" id="GL348713">
    <property type="protein sequence ID" value="EFH65748.1"/>
    <property type="molecule type" value="Genomic_DNA"/>
</dbReference>
<dbReference type="PANTHER" id="PTHR33318">
    <property type="entry name" value="ASPARTYL/GLUTAMYL-TRNA(ASN/GLN) AMIDOTRANSFERASE SUBUNIT"/>
    <property type="match status" value="1"/>
</dbReference>
<feature type="region of interest" description="Disordered" evidence="1">
    <location>
        <begin position="234"/>
        <end position="270"/>
    </location>
</feature>
<feature type="compositionally biased region" description="Acidic residues" evidence="1">
    <location>
        <begin position="92"/>
        <end position="105"/>
    </location>
</feature>
<feature type="region of interest" description="Disordered" evidence="1">
    <location>
        <begin position="1"/>
        <end position="42"/>
    </location>
</feature>
<dbReference type="HOGENOM" id="CLU_040235_1_0_1"/>
<reference evidence="3" key="1">
    <citation type="journal article" date="2011" name="Nat. Genet.">
        <title>The Arabidopsis lyrata genome sequence and the basis of rapid genome size change.</title>
        <authorList>
            <person name="Hu T.T."/>
            <person name="Pattyn P."/>
            <person name="Bakker E.G."/>
            <person name="Cao J."/>
            <person name="Cheng J.-F."/>
            <person name="Clark R.M."/>
            <person name="Fahlgren N."/>
            <person name="Fawcett J.A."/>
            <person name="Grimwood J."/>
            <person name="Gundlach H."/>
            <person name="Haberer G."/>
            <person name="Hollister J.D."/>
            <person name="Ossowski S."/>
            <person name="Ottilar R.P."/>
            <person name="Salamov A.A."/>
            <person name="Schneeberger K."/>
            <person name="Spannagl M."/>
            <person name="Wang X."/>
            <person name="Yang L."/>
            <person name="Nasrallah M.E."/>
            <person name="Bergelson J."/>
            <person name="Carrington J.C."/>
            <person name="Gaut B.S."/>
            <person name="Schmutz J."/>
            <person name="Mayer K.F.X."/>
            <person name="Van de Peer Y."/>
            <person name="Grigoriev I.V."/>
            <person name="Nordborg M."/>
            <person name="Weigel D."/>
            <person name="Guo Y.-L."/>
        </authorList>
    </citation>
    <scope>NUCLEOTIDE SEQUENCE [LARGE SCALE GENOMIC DNA]</scope>
    <source>
        <strain evidence="3">cv. MN47</strain>
    </source>
</reference>
<dbReference type="KEGG" id="aly:9325553"/>
<feature type="region of interest" description="Disordered" evidence="1">
    <location>
        <begin position="307"/>
        <end position="331"/>
    </location>
</feature>
<dbReference type="Proteomes" id="UP000008694">
    <property type="component" value="Unassembled WGS sequence"/>
</dbReference>
<sequence length="434" mass="48835">MGCFSGCFGGRKNRRRQRRRESDQARDNKLAAESAKLDDRVHTVDEIPKSSVIPITEICDEAEEKCSPSSITRKRVTFDSKVKTYEHVVSEESVELSEEKNEEVESEKRSLKSSKTDDQSSSEIIEVASNSSGSYPSNHRYKNCRESDDDIEEDDFDCSDSDLDEDEEYYSDIGFSEDSLHIPTKKVCTEEIGDKTEETDAKLRRSNESVRDGNHYDGQGVLNPVENLTQWKSAKSKGRTMQKQSQKENSNFIADQEERRDSSSFGTDSQIDDITLSFKPKCRTEPKKLRNQELAVDASLSTWLSTSESGSECNSVSRYTSTPEKHKSSCYSKPVKINHDDRPVLCALTLEDIKQFSATSTPRKSPSKSPDETPIIGTVGGYWGNYSKAIDCGSASSFKGIPNTTSKYREDKSVNWHSTPFEARLEKALNNIDK</sequence>
<dbReference type="STRING" id="81972.D7KDA7"/>
<gene>
    <name evidence="2" type="ORF">ARALYDRAFT_333726</name>
</gene>
<dbReference type="OrthoDB" id="1925835at2759"/>
<feature type="region of interest" description="Disordered" evidence="1">
    <location>
        <begin position="191"/>
        <end position="222"/>
    </location>
</feature>